<comment type="caution">
    <text evidence="9">The sequence shown here is derived from an EMBL/GenBank/DDBJ whole genome shotgun (WGS) entry which is preliminary data.</text>
</comment>
<feature type="transmembrane region" description="Helical" evidence="6">
    <location>
        <begin position="322"/>
        <end position="343"/>
    </location>
</feature>
<dbReference type="InterPro" id="IPR012936">
    <property type="entry name" value="Erv_C"/>
</dbReference>
<gene>
    <name evidence="9" type="ORF">M9Y10_041065</name>
</gene>
<keyword evidence="5 6" id="KW-0472">Membrane</keyword>
<evidence type="ECO:0000313" key="10">
    <source>
        <dbReference type="Proteomes" id="UP001470230"/>
    </source>
</evidence>
<sequence length="362" mass="41092">MSFRSLDILPKLDKEYRIGTPVGGLLSICSLIATLFLFYFEFKDFLHPPIRQRFLISSQRPTGPDGITISSEFQPRLAINVDITFPAISCYLLHFDALESITQLSLPLDDKQINFTRIDHKTGREIGSFPRKFMKTAPVNGCGSCYQANSTKCCNTCSEVFKSYRLDGLPPPDLRNISQCDSVTKLISNMDGEGCHVSAMFHTIKFASEFHISPGLSWYAGGWHVHDLRPFRKNFFDMNLSHIINRLTFSILSNEKMPLDGFVNLQLKGNKTWRAVYTLDVLDTEYSASHYEVYNSRSSPGVIFKYDVSPITAIQYQEKQPFISLFTSFIIIAGGVLCFFRMLDSVLFMKDPMNPKSAKITQ</sequence>
<keyword evidence="10" id="KW-1185">Reference proteome</keyword>
<evidence type="ECO:0000256" key="1">
    <source>
        <dbReference type="ARBA" id="ARBA00004141"/>
    </source>
</evidence>
<evidence type="ECO:0000256" key="2">
    <source>
        <dbReference type="ARBA" id="ARBA00005648"/>
    </source>
</evidence>
<dbReference type="Pfam" id="PF13850">
    <property type="entry name" value="ERGIC_N"/>
    <property type="match status" value="1"/>
</dbReference>
<evidence type="ECO:0000256" key="4">
    <source>
        <dbReference type="ARBA" id="ARBA00022989"/>
    </source>
</evidence>
<evidence type="ECO:0000259" key="8">
    <source>
        <dbReference type="Pfam" id="PF13850"/>
    </source>
</evidence>
<dbReference type="InterPro" id="IPR039542">
    <property type="entry name" value="Erv_N"/>
</dbReference>
<dbReference type="Proteomes" id="UP001470230">
    <property type="component" value="Unassembled WGS sequence"/>
</dbReference>
<keyword evidence="4 6" id="KW-1133">Transmembrane helix</keyword>
<evidence type="ECO:0000313" key="9">
    <source>
        <dbReference type="EMBL" id="KAK8885615.1"/>
    </source>
</evidence>
<comment type="similarity">
    <text evidence="2">Belongs to the ERGIC family.</text>
</comment>
<feature type="domain" description="Endoplasmic reticulum vesicle transporter N-terminal" evidence="8">
    <location>
        <begin position="3"/>
        <end position="103"/>
    </location>
</feature>
<keyword evidence="3 6" id="KW-0812">Transmembrane</keyword>
<reference evidence="9 10" key="1">
    <citation type="submission" date="2024-04" db="EMBL/GenBank/DDBJ databases">
        <title>Tritrichomonas musculus Genome.</title>
        <authorList>
            <person name="Alves-Ferreira E."/>
            <person name="Grigg M."/>
            <person name="Lorenzi H."/>
            <person name="Galac M."/>
        </authorList>
    </citation>
    <scope>NUCLEOTIDE SEQUENCE [LARGE SCALE GENOMIC DNA]</scope>
    <source>
        <strain evidence="9 10">EAF2021</strain>
    </source>
</reference>
<accession>A0ABR2K3B3</accession>
<dbReference type="Pfam" id="PF07970">
    <property type="entry name" value="COPIIcoated_ERV"/>
    <property type="match status" value="1"/>
</dbReference>
<dbReference type="PANTHER" id="PTHR10984">
    <property type="entry name" value="ENDOPLASMIC RETICULUM-GOLGI INTERMEDIATE COMPARTMENT PROTEIN"/>
    <property type="match status" value="1"/>
</dbReference>
<organism evidence="9 10">
    <name type="scientific">Tritrichomonas musculus</name>
    <dbReference type="NCBI Taxonomy" id="1915356"/>
    <lineage>
        <taxon>Eukaryota</taxon>
        <taxon>Metamonada</taxon>
        <taxon>Parabasalia</taxon>
        <taxon>Tritrichomonadida</taxon>
        <taxon>Tritrichomonadidae</taxon>
        <taxon>Tritrichomonas</taxon>
    </lineage>
</organism>
<evidence type="ECO:0000256" key="6">
    <source>
        <dbReference type="SAM" id="Phobius"/>
    </source>
</evidence>
<evidence type="ECO:0000256" key="3">
    <source>
        <dbReference type="ARBA" id="ARBA00022692"/>
    </source>
</evidence>
<name>A0ABR2K3B3_9EUKA</name>
<comment type="subcellular location">
    <subcellularLocation>
        <location evidence="1">Membrane</location>
        <topology evidence="1">Multi-pass membrane protein</topology>
    </subcellularLocation>
</comment>
<protein>
    <submittedName>
        <fullName evidence="9">Endoplasmic reticulum-Golgi intermediate compartment protein 3</fullName>
    </submittedName>
</protein>
<dbReference type="EMBL" id="JAPFFF010000007">
    <property type="protein sequence ID" value="KAK8885615.1"/>
    <property type="molecule type" value="Genomic_DNA"/>
</dbReference>
<evidence type="ECO:0000256" key="5">
    <source>
        <dbReference type="ARBA" id="ARBA00023136"/>
    </source>
</evidence>
<dbReference type="InterPro" id="IPR045888">
    <property type="entry name" value="Erv"/>
</dbReference>
<feature type="transmembrane region" description="Helical" evidence="6">
    <location>
        <begin position="21"/>
        <end position="40"/>
    </location>
</feature>
<proteinExistence type="inferred from homology"/>
<evidence type="ECO:0000259" key="7">
    <source>
        <dbReference type="Pfam" id="PF07970"/>
    </source>
</evidence>
<feature type="domain" description="Endoplasmic reticulum vesicle transporter C-terminal" evidence="7">
    <location>
        <begin position="145"/>
        <end position="344"/>
    </location>
</feature>
<dbReference type="PANTHER" id="PTHR10984:SF25">
    <property type="entry name" value="ENDOPLASMIC RETICULUM-GOLGI INTERMEDIATE COMPARTMENT PROTEIN 3"/>
    <property type="match status" value="1"/>
</dbReference>